<name>A0A3G9JND5_MICVR</name>
<evidence type="ECO:0000313" key="1">
    <source>
        <dbReference type="EMBL" id="BBH41548.1"/>
    </source>
</evidence>
<evidence type="ECO:0000313" key="2">
    <source>
        <dbReference type="Proteomes" id="UP000278152"/>
    </source>
</evidence>
<evidence type="ECO:0008006" key="3">
    <source>
        <dbReference type="Google" id="ProtNLM"/>
    </source>
</evidence>
<gene>
    <name evidence="1" type="ORF">myaer102_41630</name>
</gene>
<dbReference type="EMBL" id="AP019314">
    <property type="protein sequence ID" value="BBH41548.1"/>
    <property type="molecule type" value="Genomic_DNA"/>
</dbReference>
<dbReference type="Gene3D" id="3.40.50.300">
    <property type="entry name" value="P-loop containing nucleotide triphosphate hydrolases"/>
    <property type="match status" value="1"/>
</dbReference>
<protein>
    <recommendedName>
        <fullName evidence="3">Sulfotransferase family protein</fullName>
    </recommendedName>
</protein>
<proteinExistence type="predicted"/>
<dbReference type="InterPro" id="IPR027417">
    <property type="entry name" value="P-loop_NTPase"/>
</dbReference>
<dbReference type="Proteomes" id="UP000278152">
    <property type="component" value="Chromosome"/>
</dbReference>
<sequence length="187" mass="22001">MIHVPKTAGTSQIKALRRNKYREERLLPKYSLQNVRRKLQGTRFPASVHGKAKEHKEVLGERAWEDIFSFAFVRNPWALMVSNYFWWLQIASDSKHERLSKQAEEIRCLGSFEKFLNSAYGTEMIVDHYGSMADWIVDDKNQIIVKFVGKFENLENDWQHIGRIIDLKDTRLFHHNKSNHGSISLTR</sequence>
<accession>A0A3G9JND5</accession>
<dbReference type="Pfam" id="PF03567">
    <property type="entry name" value="Sulfotransfer_2"/>
    <property type="match status" value="1"/>
</dbReference>
<reference evidence="1 2" key="1">
    <citation type="submission" date="2018-11" db="EMBL/GenBank/DDBJ databases">
        <title>Complete genome sequence of Microcystis aeruginosa NIES-102.</title>
        <authorList>
            <person name="Yamaguchi H."/>
            <person name="Suzuki S."/>
            <person name="Kawachi M."/>
        </authorList>
    </citation>
    <scope>NUCLEOTIDE SEQUENCE [LARGE SCALE GENOMIC DNA]</scope>
    <source>
        <strain evidence="1 2">NIES-102</strain>
    </source>
</reference>
<dbReference type="GO" id="GO:0016020">
    <property type="term" value="C:membrane"/>
    <property type="evidence" value="ECO:0007669"/>
    <property type="project" value="InterPro"/>
</dbReference>
<dbReference type="KEGG" id="mvz:myaer102_41630"/>
<dbReference type="GO" id="GO:0008146">
    <property type="term" value="F:sulfotransferase activity"/>
    <property type="evidence" value="ECO:0007669"/>
    <property type="project" value="InterPro"/>
</dbReference>
<dbReference type="RefSeq" id="WP_164517001.1">
    <property type="nucleotide sequence ID" value="NZ_AP019314.1"/>
</dbReference>
<dbReference type="AlphaFoldDB" id="A0A3G9JND5"/>
<organism evidence="1 2">
    <name type="scientific">Microcystis viridis NIES-102</name>
    <dbReference type="NCBI Taxonomy" id="213615"/>
    <lineage>
        <taxon>Bacteria</taxon>
        <taxon>Bacillati</taxon>
        <taxon>Cyanobacteriota</taxon>
        <taxon>Cyanophyceae</taxon>
        <taxon>Oscillatoriophycideae</taxon>
        <taxon>Chroococcales</taxon>
        <taxon>Microcystaceae</taxon>
        <taxon>Microcystis</taxon>
    </lineage>
</organism>
<dbReference type="InterPro" id="IPR005331">
    <property type="entry name" value="Sulfotransferase"/>
</dbReference>